<dbReference type="HOGENOM" id="CLU_018204_0_2_11"/>
<keyword evidence="10" id="KW-1185">Reference proteome</keyword>
<feature type="domain" description="Acyl-CoA dehydrogenase/oxidase C-terminal" evidence="6">
    <location>
        <begin position="220"/>
        <end position="362"/>
    </location>
</feature>
<sequence>MPDWLADARAVLDAGVGDSAAEWDLAGLLPEDLLRALGKRGVLCAEVPAAYGGLAATSVDNGALTAHAGALCSSLRSVMTSQGMAAWTISRLGDAGQRRRYLSRLVDGDLAAVAFSEADAGSDLSAIATTITSDGDGVVVDGQKVWTTAARYADLIVVVGRHGDGGAAVVVPTDAPGVTVTPVAHPSGCRAAGHADVRLDGVRLPADAVLGGGQQLAMLVTTALAYGRMSVAWGCVGILRACLTEASAHAARRHQFGKPLAEHQLVAGHLADLLAAERAATAVCEHASRCWDDRSPELVMATVVAKYVSSTSAARCAADAVQVLGSVAARDGHVVARAYRDAKLMELIEGTNEICRLLLAQHAVSGTTRGR</sequence>
<dbReference type="InterPro" id="IPR013786">
    <property type="entry name" value="AcylCoA_DH/ox_N"/>
</dbReference>
<evidence type="ECO:0000313" key="9">
    <source>
        <dbReference type="EMBL" id="EXG82132.1"/>
    </source>
</evidence>
<evidence type="ECO:0000259" key="8">
    <source>
        <dbReference type="Pfam" id="PF02771"/>
    </source>
</evidence>
<dbReference type="GO" id="GO:0050660">
    <property type="term" value="F:flavin adenine dinucleotide binding"/>
    <property type="evidence" value="ECO:0007669"/>
    <property type="project" value="InterPro"/>
</dbReference>
<name>A0A010ZY42_9ACTN</name>
<feature type="domain" description="Acyl-CoA dehydrogenase/oxidase N-terminal" evidence="8">
    <location>
        <begin position="7"/>
        <end position="109"/>
    </location>
</feature>
<dbReference type="Pfam" id="PF00441">
    <property type="entry name" value="Acyl-CoA_dh_1"/>
    <property type="match status" value="1"/>
</dbReference>
<evidence type="ECO:0000256" key="3">
    <source>
        <dbReference type="ARBA" id="ARBA00022630"/>
    </source>
</evidence>
<accession>A0A010ZY42</accession>
<protein>
    <submittedName>
        <fullName evidence="9">Acyl-CoA dehydrogenase</fullName>
    </submittedName>
</protein>
<gene>
    <name evidence="9" type="ORF">CryarDRAFT_3274</name>
</gene>
<dbReference type="Gene3D" id="1.10.540.10">
    <property type="entry name" value="Acyl-CoA dehydrogenase/oxidase, N-terminal domain"/>
    <property type="match status" value="1"/>
</dbReference>
<evidence type="ECO:0000256" key="5">
    <source>
        <dbReference type="RuleBase" id="RU362125"/>
    </source>
</evidence>
<dbReference type="InterPro" id="IPR046373">
    <property type="entry name" value="Acyl-CoA_Oxase/DH_mid-dom_sf"/>
</dbReference>
<dbReference type="EMBL" id="JFBT01000001">
    <property type="protein sequence ID" value="EXG82132.1"/>
    <property type="molecule type" value="Genomic_DNA"/>
</dbReference>
<dbReference type="CDD" id="cd00567">
    <property type="entry name" value="ACAD"/>
    <property type="match status" value="1"/>
</dbReference>
<comment type="cofactor">
    <cofactor evidence="1 5">
        <name>FAD</name>
        <dbReference type="ChEBI" id="CHEBI:57692"/>
    </cofactor>
</comment>
<feature type="domain" description="Acyl-CoA oxidase/dehydrogenase middle" evidence="7">
    <location>
        <begin position="112"/>
        <end position="202"/>
    </location>
</feature>
<dbReference type="Gene3D" id="2.40.110.10">
    <property type="entry name" value="Butyryl-CoA Dehydrogenase, subunit A, domain 2"/>
    <property type="match status" value="1"/>
</dbReference>
<dbReference type="Pfam" id="PF02770">
    <property type="entry name" value="Acyl-CoA_dh_M"/>
    <property type="match status" value="1"/>
</dbReference>
<dbReference type="InterPro" id="IPR009075">
    <property type="entry name" value="AcylCo_DH/oxidase_C"/>
</dbReference>
<dbReference type="PANTHER" id="PTHR43884">
    <property type="entry name" value="ACYL-COA DEHYDROGENASE"/>
    <property type="match status" value="1"/>
</dbReference>
<dbReference type="Pfam" id="PF02771">
    <property type="entry name" value="Acyl-CoA_dh_N"/>
    <property type="match status" value="1"/>
</dbReference>
<dbReference type="PANTHER" id="PTHR43884:SF12">
    <property type="entry name" value="ISOVALERYL-COA DEHYDROGENASE, MITOCHONDRIAL-RELATED"/>
    <property type="match status" value="1"/>
</dbReference>
<evidence type="ECO:0000259" key="7">
    <source>
        <dbReference type="Pfam" id="PF02770"/>
    </source>
</evidence>
<keyword evidence="5" id="KW-0560">Oxidoreductase</keyword>
<evidence type="ECO:0000313" key="10">
    <source>
        <dbReference type="Proteomes" id="UP000021053"/>
    </source>
</evidence>
<evidence type="ECO:0000256" key="1">
    <source>
        <dbReference type="ARBA" id="ARBA00001974"/>
    </source>
</evidence>
<dbReference type="PATRIC" id="fig|927661.3.peg.3231"/>
<dbReference type="AlphaFoldDB" id="A0A010ZY42"/>
<keyword evidence="4 5" id="KW-0274">FAD</keyword>
<dbReference type="InterPro" id="IPR009100">
    <property type="entry name" value="AcylCoA_DH/oxidase_NM_dom_sf"/>
</dbReference>
<evidence type="ECO:0000259" key="6">
    <source>
        <dbReference type="Pfam" id="PF00441"/>
    </source>
</evidence>
<proteinExistence type="inferred from homology"/>
<comment type="similarity">
    <text evidence="2 5">Belongs to the acyl-CoA dehydrogenase family.</text>
</comment>
<dbReference type="Gene3D" id="1.20.140.10">
    <property type="entry name" value="Butyryl-CoA Dehydrogenase, subunit A, domain 3"/>
    <property type="match status" value="1"/>
</dbReference>
<reference evidence="9 10" key="1">
    <citation type="submission" date="2013-07" db="EMBL/GenBank/DDBJ databases">
        <authorList>
            <consortium name="DOE Joint Genome Institute"/>
            <person name="Eisen J."/>
            <person name="Huntemann M."/>
            <person name="Han J."/>
            <person name="Chen A."/>
            <person name="Kyrpides N."/>
            <person name="Mavromatis K."/>
            <person name="Markowitz V."/>
            <person name="Palaniappan K."/>
            <person name="Ivanova N."/>
            <person name="Schaumberg A."/>
            <person name="Pati A."/>
            <person name="Liolios K."/>
            <person name="Nordberg H.P."/>
            <person name="Cantor M.N."/>
            <person name="Hua S.X."/>
            <person name="Woyke T."/>
        </authorList>
    </citation>
    <scope>NUCLEOTIDE SEQUENCE [LARGE SCALE GENOMIC DNA]</scope>
    <source>
        <strain evidence="9 10">DSM 44712</strain>
    </source>
</reference>
<dbReference type="Proteomes" id="UP000021053">
    <property type="component" value="Unassembled WGS sequence"/>
</dbReference>
<organism evidence="9 10">
    <name type="scientific">Cryptosporangium arvum DSM 44712</name>
    <dbReference type="NCBI Taxonomy" id="927661"/>
    <lineage>
        <taxon>Bacteria</taxon>
        <taxon>Bacillati</taxon>
        <taxon>Actinomycetota</taxon>
        <taxon>Actinomycetes</taxon>
        <taxon>Cryptosporangiales</taxon>
        <taxon>Cryptosporangiaceae</taxon>
        <taxon>Cryptosporangium</taxon>
    </lineage>
</organism>
<evidence type="ECO:0000256" key="4">
    <source>
        <dbReference type="ARBA" id="ARBA00022827"/>
    </source>
</evidence>
<dbReference type="SUPFAM" id="SSF56645">
    <property type="entry name" value="Acyl-CoA dehydrogenase NM domain-like"/>
    <property type="match status" value="1"/>
</dbReference>
<dbReference type="OrthoDB" id="9802447at2"/>
<dbReference type="SUPFAM" id="SSF47203">
    <property type="entry name" value="Acyl-CoA dehydrogenase C-terminal domain-like"/>
    <property type="match status" value="1"/>
</dbReference>
<dbReference type="InterPro" id="IPR037069">
    <property type="entry name" value="AcylCoA_DH/ox_N_sf"/>
</dbReference>
<comment type="caution">
    <text evidence="9">The sequence shown here is derived from an EMBL/GenBank/DDBJ whole genome shotgun (WGS) entry which is preliminary data.</text>
</comment>
<dbReference type="RefSeq" id="WP_035851727.1">
    <property type="nucleotide sequence ID" value="NZ_KK073874.1"/>
</dbReference>
<dbReference type="GO" id="GO:0003995">
    <property type="term" value="F:acyl-CoA dehydrogenase activity"/>
    <property type="evidence" value="ECO:0007669"/>
    <property type="project" value="TreeGrafter"/>
</dbReference>
<keyword evidence="3 5" id="KW-0285">Flavoprotein</keyword>
<evidence type="ECO:0000256" key="2">
    <source>
        <dbReference type="ARBA" id="ARBA00009347"/>
    </source>
</evidence>
<dbReference type="InterPro" id="IPR036250">
    <property type="entry name" value="AcylCo_DH-like_C"/>
</dbReference>
<dbReference type="InterPro" id="IPR006091">
    <property type="entry name" value="Acyl-CoA_Oxase/DH_mid-dom"/>
</dbReference>